<dbReference type="InterPro" id="IPR016024">
    <property type="entry name" value="ARM-type_fold"/>
</dbReference>
<evidence type="ECO:0000313" key="2">
    <source>
        <dbReference type="EMBL" id="KMM35849.1"/>
    </source>
</evidence>
<evidence type="ECO:0000256" key="1">
    <source>
        <dbReference type="SAM" id="Phobius"/>
    </source>
</evidence>
<feature type="transmembrane region" description="Helical" evidence="1">
    <location>
        <begin position="6"/>
        <end position="27"/>
    </location>
</feature>
<comment type="caution">
    <text evidence="2">The sequence shown here is derived from an EMBL/GenBank/DDBJ whole genome shotgun (WGS) entry which is preliminary data.</text>
</comment>
<dbReference type="EMBL" id="LELK01000015">
    <property type="protein sequence ID" value="KMM35849.1"/>
    <property type="molecule type" value="Genomic_DNA"/>
</dbReference>
<keyword evidence="1" id="KW-1133">Transmembrane helix</keyword>
<dbReference type="RefSeq" id="WP_048313525.1">
    <property type="nucleotide sequence ID" value="NZ_CP119526.1"/>
</dbReference>
<keyword evidence="3" id="KW-1185">Reference proteome</keyword>
<gene>
    <name evidence="2" type="ORF">AB986_20565</name>
</gene>
<keyword evidence="1" id="KW-0472">Membrane</keyword>
<dbReference type="OrthoDB" id="2112914at2"/>
<accession>A0A0J6CUR5</accession>
<dbReference type="STRING" id="157733.AB986_20565"/>
<sequence>MNGIFIIFQVSLLLFIVLNVLFIFLVIRKVYANKFQIQKQHWKQEYLKHIDLVIRGKEELLFPDKLSMIEAFEEVLARYYSLMKGNTDIASRIEELAEQVLHNDYKKKLKHGRWSIRMNTLHRIEKFRMVSLIEDCVAIYDKERTSELESLQILRILANLQDERIYTILVNEEREFPSFYYLDLFVRLNERLFNQFTDAVKDFPLTIQFSLIEAMGERGDYSYIPKIEFYLRSKNAEFRIRALKSLNKVGYLTDAEKIRPSLNAESWQERMMAAKLIKPLRDKRFIDDLLILLSDDNWWVRTTAAESIIAQQNGVEILEDVVHTHVDRFARDIANEWLLRKGKKSVFR</sequence>
<dbReference type="InterPro" id="IPR011989">
    <property type="entry name" value="ARM-like"/>
</dbReference>
<dbReference type="SUPFAM" id="SSF48371">
    <property type="entry name" value="ARM repeat"/>
    <property type="match status" value="1"/>
</dbReference>
<dbReference type="Proteomes" id="UP000035996">
    <property type="component" value="Unassembled WGS sequence"/>
</dbReference>
<evidence type="ECO:0000313" key="3">
    <source>
        <dbReference type="Proteomes" id="UP000035996"/>
    </source>
</evidence>
<keyword evidence="1" id="KW-0812">Transmembrane</keyword>
<proteinExistence type="predicted"/>
<dbReference type="AlphaFoldDB" id="A0A0J6CUR5"/>
<dbReference type="Gene3D" id="1.25.10.10">
    <property type="entry name" value="Leucine-rich Repeat Variant"/>
    <property type="match status" value="1"/>
</dbReference>
<organism evidence="2 3">
    <name type="scientific">Guptibacillus hwajinpoensis</name>
    <dbReference type="NCBI Taxonomy" id="208199"/>
    <lineage>
        <taxon>Bacteria</taxon>
        <taxon>Bacillati</taxon>
        <taxon>Bacillota</taxon>
        <taxon>Bacilli</taxon>
        <taxon>Bacillales</taxon>
        <taxon>Guptibacillaceae</taxon>
        <taxon>Guptibacillus</taxon>
    </lineage>
</organism>
<protein>
    <recommendedName>
        <fullName evidence="4">HEAT repeat domain-containing protein</fullName>
    </recommendedName>
</protein>
<reference evidence="2" key="1">
    <citation type="submission" date="2015-06" db="EMBL/GenBank/DDBJ databases">
        <authorList>
            <person name="Liu B."/>
            <person name="Wang J."/>
            <person name="Zhu Y."/>
            <person name="Liu G."/>
            <person name="Chen Q."/>
            <person name="Zheng C."/>
            <person name="Che J."/>
            <person name="Ge C."/>
            <person name="Shi H."/>
            <person name="Pan Z."/>
            <person name="Liu X."/>
        </authorList>
    </citation>
    <scope>NUCLEOTIDE SEQUENCE [LARGE SCALE GENOMIC DNA]</scope>
    <source>
        <strain evidence="2">DSM 16346</strain>
    </source>
</reference>
<evidence type="ECO:0008006" key="4">
    <source>
        <dbReference type="Google" id="ProtNLM"/>
    </source>
</evidence>
<name>A0A0J6CUR5_9BACL</name>